<evidence type="ECO:0000313" key="2">
    <source>
        <dbReference type="EMBL" id="MBD0416445.1"/>
    </source>
</evidence>
<proteinExistence type="predicted"/>
<organism evidence="2 3">
    <name type="scientific">Oryzicola mucosus</name>
    <dbReference type="NCBI Taxonomy" id="2767425"/>
    <lineage>
        <taxon>Bacteria</taxon>
        <taxon>Pseudomonadati</taxon>
        <taxon>Pseudomonadota</taxon>
        <taxon>Alphaproteobacteria</taxon>
        <taxon>Hyphomicrobiales</taxon>
        <taxon>Phyllobacteriaceae</taxon>
        <taxon>Oryzicola</taxon>
    </lineage>
</organism>
<dbReference type="RefSeq" id="WP_188165866.1">
    <property type="nucleotide sequence ID" value="NZ_JACVVX010000005.1"/>
</dbReference>
<feature type="chain" id="PRO_5035226823" description="Lipoprotein" evidence="1">
    <location>
        <begin position="19"/>
        <end position="114"/>
    </location>
</feature>
<keyword evidence="3" id="KW-1185">Reference proteome</keyword>
<comment type="caution">
    <text evidence="2">The sequence shown here is derived from an EMBL/GenBank/DDBJ whole genome shotgun (WGS) entry which is preliminary data.</text>
</comment>
<evidence type="ECO:0008006" key="4">
    <source>
        <dbReference type="Google" id="ProtNLM"/>
    </source>
</evidence>
<gene>
    <name evidence="2" type="ORF">ICI42_17465</name>
</gene>
<dbReference type="EMBL" id="JACVVX010000005">
    <property type="protein sequence ID" value="MBD0416445.1"/>
    <property type="molecule type" value="Genomic_DNA"/>
</dbReference>
<dbReference type="Proteomes" id="UP000643405">
    <property type="component" value="Unassembled WGS sequence"/>
</dbReference>
<name>A0A8J6PQS4_9HYPH</name>
<protein>
    <recommendedName>
        <fullName evidence="4">Lipoprotein</fullName>
    </recommendedName>
</protein>
<evidence type="ECO:0000256" key="1">
    <source>
        <dbReference type="SAM" id="SignalP"/>
    </source>
</evidence>
<evidence type="ECO:0000313" key="3">
    <source>
        <dbReference type="Proteomes" id="UP000643405"/>
    </source>
</evidence>
<sequence length="114" mass="12480">MKHIATLALLSVALVGCASVSEGRYKTMQTALNGPAETRNAALKKCVDREKKRSLTHKQNVAMITGASVEAYPEVFCRRVMNGIASGRISYQDYLQLRNPAADNSKIVKIVQGR</sequence>
<keyword evidence="1" id="KW-0732">Signal</keyword>
<reference evidence="2" key="1">
    <citation type="submission" date="2020-09" db="EMBL/GenBank/DDBJ databases">
        <title>Genome seq and assembly of Tianweitania sp.</title>
        <authorList>
            <person name="Chhetri G."/>
        </authorList>
    </citation>
    <scope>NUCLEOTIDE SEQUENCE</scope>
    <source>
        <strain evidence="2">Rool2</strain>
    </source>
</reference>
<feature type="signal peptide" evidence="1">
    <location>
        <begin position="1"/>
        <end position="18"/>
    </location>
</feature>
<accession>A0A8J6PQS4</accession>
<dbReference type="AlphaFoldDB" id="A0A8J6PQS4"/>
<dbReference type="PROSITE" id="PS51257">
    <property type="entry name" value="PROKAR_LIPOPROTEIN"/>
    <property type="match status" value="1"/>
</dbReference>